<reference evidence="2 3" key="1">
    <citation type="journal article" date="2019" name="Commun. Biol.">
        <title>The bagworm genome reveals a unique fibroin gene that provides high tensile strength.</title>
        <authorList>
            <person name="Kono N."/>
            <person name="Nakamura H."/>
            <person name="Ohtoshi R."/>
            <person name="Tomita M."/>
            <person name="Numata K."/>
            <person name="Arakawa K."/>
        </authorList>
    </citation>
    <scope>NUCLEOTIDE SEQUENCE [LARGE SCALE GENOMIC DNA]</scope>
</reference>
<evidence type="ECO:0000256" key="1">
    <source>
        <dbReference type="SAM" id="MobiDB-lite"/>
    </source>
</evidence>
<organism evidence="2 3">
    <name type="scientific">Eumeta variegata</name>
    <name type="common">Bagworm moth</name>
    <name type="synonym">Eumeta japonica</name>
    <dbReference type="NCBI Taxonomy" id="151549"/>
    <lineage>
        <taxon>Eukaryota</taxon>
        <taxon>Metazoa</taxon>
        <taxon>Ecdysozoa</taxon>
        <taxon>Arthropoda</taxon>
        <taxon>Hexapoda</taxon>
        <taxon>Insecta</taxon>
        <taxon>Pterygota</taxon>
        <taxon>Neoptera</taxon>
        <taxon>Endopterygota</taxon>
        <taxon>Lepidoptera</taxon>
        <taxon>Glossata</taxon>
        <taxon>Ditrysia</taxon>
        <taxon>Tineoidea</taxon>
        <taxon>Psychidae</taxon>
        <taxon>Oiketicinae</taxon>
        <taxon>Eumeta</taxon>
    </lineage>
</organism>
<feature type="compositionally biased region" description="Low complexity" evidence="1">
    <location>
        <begin position="114"/>
        <end position="123"/>
    </location>
</feature>
<proteinExistence type="predicted"/>
<dbReference type="AlphaFoldDB" id="A0A4C1VHV8"/>
<gene>
    <name evidence="2" type="ORF">EVAR_84939_1</name>
</gene>
<dbReference type="EMBL" id="BGZK01000341">
    <property type="protein sequence ID" value="GBP37952.1"/>
    <property type="molecule type" value="Genomic_DNA"/>
</dbReference>
<evidence type="ECO:0000313" key="2">
    <source>
        <dbReference type="EMBL" id="GBP37952.1"/>
    </source>
</evidence>
<protein>
    <submittedName>
        <fullName evidence="2">Uncharacterized protein</fullName>
    </submittedName>
</protein>
<feature type="region of interest" description="Disordered" evidence="1">
    <location>
        <begin position="71"/>
        <end position="123"/>
    </location>
</feature>
<name>A0A4C1VHV8_EUMVA</name>
<sequence>MPIRLYIRTNIRKVRHGSCTEAFRSKGADAFTKLRKQTEHALTAARQRPSPFAPPFRFIARETKEIFVTTPHRRVEGPNPRGYSMSPWRPISVNTTHCPEREGRREAEPRLPRARAAALEAIR</sequence>
<evidence type="ECO:0000313" key="3">
    <source>
        <dbReference type="Proteomes" id="UP000299102"/>
    </source>
</evidence>
<feature type="compositionally biased region" description="Basic and acidic residues" evidence="1">
    <location>
        <begin position="98"/>
        <end position="111"/>
    </location>
</feature>
<accession>A0A4C1VHV8</accession>
<comment type="caution">
    <text evidence="2">The sequence shown here is derived from an EMBL/GenBank/DDBJ whole genome shotgun (WGS) entry which is preliminary data.</text>
</comment>
<keyword evidence="3" id="KW-1185">Reference proteome</keyword>
<dbReference type="Proteomes" id="UP000299102">
    <property type="component" value="Unassembled WGS sequence"/>
</dbReference>